<name>A0A2V2YM87_9BACL</name>
<dbReference type="EMBL" id="QGTQ01000027">
    <property type="protein sequence ID" value="PWV95444.1"/>
    <property type="molecule type" value="Genomic_DNA"/>
</dbReference>
<keyword evidence="2" id="KW-1185">Reference proteome</keyword>
<dbReference type="AlphaFoldDB" id="A0A2V2YM87"/>
<dbReference type="RefSeq" id="WP_174812434.1">
    <property type="nucleotide sequence ID" value="NZ_CP054609.1"/>
</dbReference>
<reference evidence="1 2" key="1">
    <citation type="submission" date="2018-05" db="EMBL/GenBank/DDBJ databases">
        <title>Genomic Encyclopedia of Type Strains, Phase III (KMG-III): the genomes of soil and plant-associated and newly described type strains.</title>
        <authorList>
            <person name="Whitman W."/>
        </authorList>
    </citation>
    <scope>NUCLEOTIDE SEQUENCE [LARGE SCALE GENOMIC DNA]</scope>
    <source>
        <strain evidence="1 2">CECT 5696</strain>
    </source>
</reference>
<comment type="caution">
    <text evidence="1">The sequence shown here is derived from an EMBL/GenBank/DDBJ whole genome shotgun (WGS) entry which is preliminary data.</text>
</comment>
<organism evidence="1 2">
    <name type="scientific">Paenibacillus cellulosilyticus</name>
    <dbReference type="NCBI Taxonomy" id="375489"/>
    <lineage>
        <taxon>Bacteria</taxon>
        <taxon>Bacillati</taxon>
        <taxon>Bacillota</taxon>
        <taxon>Bacilli</taxon>
        <taxon>Bacillales</taxon>
        <taxon>Paenibacillaceae</taxon>
        <taxon>Paenibacillus</taxon>
    </lineage>
</organism>
<protein>
    <submittedName>
        <fullName evidence="1">Uncharacterized protein</fullName>
    </submittedName>
</protein>
<dbReference type="Proteomes" id="UP000246635">
    <property type="component" value="Unassembled WGS sequence"/>
</dbReference>
<gene>
    <name evidence="1" type="ORF">DFQ01_12748</name>
</gene>
<evidence type="ECO:0000313" key="1">
    <source>
        <dbReference type="EMBL" id="PWV95444.1"/>
    </source>
</evidence>
<proteinExistence type="predicted"/>
<evidence type="ECO:0000313" key="2">
    <source>
        <dbReference type="Proteomes" id="UP000246635"/>
    </source>
</evidence>
<sequence>MTELIRARFEVVKITLIGDPLAAAYRLVPKVNTMEGQVWSSVINKA</sequence>
<accession>A0A2V2YM87</accession>